<sequence length="91" mass="9559">MNLAPVAAITGCFAWTELLHTQLRPPTPGAQVGLMSIDPGAAVHVEIVIHPTTARLLSLPEPLLLEVLQTAGAFEPTGGDTMPHILSDLLC</sequence>
<evidence type="ECO:0000313" key="2">
    <source>
        <dbReference type="Proteomes" id="UP001489004"/>
    </source>
</evidence>
<accession>A0AAW1Q4V9</accession>
<name>A0AAW1Q4V9_9CHLO</name>
<dbReference type="AlphaFoldDB" id="A0AAW1Q4V9"/>
<gene>
    <name evidence="1" type="ORF">WJX72_000668</name>
</gene>
<keyword evidence="2" id="KW-1185">Reference proteome</keyword>
<comment type="caution">
    <text evidence="1">The sequence shown here is derived from an EMBL/GenBank/DDBJ whole genome shotgun (WGS) entry which is preliminary data.</text>
</comment>
<reference evidence="1 2" key="1">
    <citation type="journal article" date="2024" name="Nat. Commun.">
        <title>Phylogenomics reveals the evolutionary origins of lichenization in chlorophyte algae.</title>
        <authorList>
            <person name="Puginier C."/>
            <person name="Libourel C."/>
            <person name="Otte J."/>
            <person name="Skaloud P."/>
            <person name="Haon M."/>
            <person name="Grisel S."/>
            <person name="Petersen M."/>
            <person name="Berrin J.G."/>
            <person name="Delaux P.M."/>
            <person name="Dal Grande F."/>
            <person name="Keller J."/>
        </authorList>
    </citation>
    <scope>NUCLEOTIDE SEQUENCE [LARGE SCALE GENOMIC DNA]</scope>
    <source>
        <strain evidence="1 2">SAG 2043</strain>
    </source>
</reference>
<evidence type="ECO:0000313" key="1">
    <source>
        <dbReference type="EMBL" id="KAK9815249.1"/>
    </source>
</evidence>
<proteinExistence type="predicted"/>
<dbReference type="Proteomes" id="UP001489004">
    <property type="component" value="Unassembled WGS sequence"/>
</dbReference>
<organism evidence="1 2">
    <name type="scientific">[Myrmecia] bisecta</name>
    <dbReference type="NCBI Taxonomy" id="41462"/>
    <lineage>
        <taxon>Eukaryota</taxon>
        <taxon>Viridiplantae</taxon>
        <taxon>Chlorophyta</taxon>
        <taxon>core chlorophytes</taxon>
        <taxon>Trebouxiophyceae</taxon>
        <taxon>Trebouxiales</taxon>
        <taxon>Trebouxiaceae</taxon>
        <taxon>Myrmecia</taxon>
    </lineage>
</organism>
<dbReference type="EMBL" id="JALJOR010000006">
    <property type="protein sequence ID" value="KAK9815249.1"/>
    <property type="molecule type" value="Genomic_DNA"/>
</dbReference>
<protein>
    <submittedName>
        <fullName evidence="1">Uncharacterized protein</fullName>
    </submittedName>
</protein>